<evidence type="ECO:0000313" key="2">
    <source>
        <dbReference type="Proteomes" id="UP000821837"/>
    </source>
</evidence>
<dbReference type="Proteomes" id="UP000821837">
    <property type="component" value="Chromosome 10"/>
</dbReference>
<reference evidence="1" key="2">
    <citation type="submission" date="2021-09" db="EMBL/GenBank/DDBJ databases">
        <authorList>
            <person name="Jia N."/>
            <person name="Wang J."/>
            <person name="Shi W."/>
            <person name="Du L."/>
            <person name="Sun Y."/>
            <person name="Zhan W."/>
            <person name="Jiang J."/>
            <person name="Wang Q."/>
            <person name="Zhang B."/>
            <person name="Ji P."/>
            <person name="Sakyi L.B."/>
            <person name="Cui X."/>
            <person name="Yuan T."/>
            <person name="Jiang B."/>
            <person name="Yang W."/>
            <person name="Lam T.T.-Y."/>
            <person name="Chang Q."/>
            <person name="Ding S."/>
            <person name="Wang X."/>
            <person name="Zhu J."/>
            <person name="Ruan X."/>
            <person name="Zhao L."/>
            <person name="Wei J."/>
            <person name="Que T."/>
            <person name="Du C."/>
            <person name="Cheng J."/>
            <person name="Dai P."/>
            <person name="Han X."/>
            <person name="Huang E."/>
            <person name="Gao Y."/>
            <person name="Liu J."/>
            <person name="Shao H."/>
            <person name="Ye R."/>
            <person name="Li L."/>
            <person name="Wei W."/>
            <person name="Wang X."/>
            <person name="Wang C."/>
            <person name="Huo Q."/>
            <person name="Li W."/>
            <person name="Guo W."/>
            <person name="Chen H."/>
            <person name="Chen S."/>
            <person name="Zhou L."/>
            <person name="Zhou L."/>
            <person name="Ni X."/>
            <person name="Tian J."/>
            <person name="Zhou Y."/>
            <person name="Sheng Y."/>
            <person name="Liu T."/>
            <person name="Pan Y."/>
            <person name="Xia L."/>
            <person name="Li J."/>
            <person name="Zhao F."/>
            <person name="Cao W."/>
        </authorList>
    </citation>
    <scope>NUCLEOTIDE SEQUENCE</scope>
    <source>
        <strain evidence="1">Rsan-2018</strain>
        <tissue evidence="1">Larvae</tissue>
    </source>
</reference>
<protein>
    <submittedName>
        <fullName evidence="1">Uncharacterized protein</fullName>
    </submittedName>
</protein>
<accession>A0A9D4T7L4</accession>
<name>A0A9D4T7L4_RHISA</name>
<organism evidence="1 2">
    <name type="scientific">Rhipicephalus sanguineus</name>
    <name type="common">Brown dog tick</name>
    <name type="synonym">Ixodes sanguineus</name>
    <dbReference type="NCBI Taxonomy" id="34632"/>
    <lineage>
        <taxon>Eukaryota</taxon>
        <taxon>Metazoa</taxon>
        <taxon>Ecdysozoa</taxon>
        <taxon>Arthropoda</taxon>
        <taxon>Chelicerata</taxon>
        <taxon>Arachnida</taxon>
        <taxon>Acari</taxon>
        <taxon>Parasitiformes</taxon>
        <taxon>Ixodida</taxon>
        <taxon>Ixodoidea</taxon>
        <taxon>Ixodidae</taxon>
        <taxon>Rhipicephalinae</taxon>
        <taxon>Rhipicephalus</taxon>
        <taxon>Rhipicephalus</taxon>
    </lineage>
</organism>
<proteinExistence type="predicted"/>
<evidence type="ECO:0000313" key="1">
    <source>
        <dbReference type="EMBL" id="KAH7976434.1"/>
    </source>
</evidence>
<sequence>MADARVWDTRNWRFYGEDLGTLKFGVVKVPRAVVAEPAPCLAFLRWVGQRTGTDLKDLNASRFLALSERIPAPGADDLAAFPAHLCLSVTRLLIRPQHTSGLSSPRLNHG</sequence>
<keyword evidence="2" id="KW-1185">Reference proteome</keyword>
<comment type="caution">
    <text evidence="1">The sequence shown here is derived from an EMBL/GenBank/DDBJ whole genome shotgun (WGS) entry which is preliminary data.</text>
</comment>
<dbReference type="AlphaFoldDB" id="A0A9D4T7L4"/>
<reference evidence="1" key="1">
    <citation type="journal article" date="2020" name="Cell">
        <title>Large-Scale Comparative Analyses of Tick Genomes Elucidate Their Genetic Diversity and Vector Capacities.</title>
        <authorList>
            <consortium name="Tick Genome and Microbiome Consortium (TIGMIC)"/>
            <person name="Jia N."/>
            <person name="Wang J."/>
            <person name="Shi W."/>
            <person name="Du L."/>
            <person name="Sun Y."/>
            <person name="Zhan W."/>
            <person name="Jiang J.F."/>
            <person name="Wang Q."/>
            <person name="Zhang B."/>
            <person name="Ji P."/>
            <person name="Bell-Sakyi L."/>
            <person name="Cui X.M."/>
            <person name="Yuan T.T."/>
            <person name="Jiang B.G."/>
            <person name="Yang W.F."/>
            <person name="Lam T.T."/>
            <person name="Chang Q.C."/>
            <person name="Ding S.J."/>
            <person name="Wang X.J."/>
            <person name="Zhu J.G."/>
            <person name="Ruan X.D."/>
            <person name="Zhao L."/>
            <person name="Wei J.T."/>
            <person name="Ye R.Z."/>
            <person name="Que T.C."/>
            <person name="Du C.H."/>
            <person name="Zhou Y.H."/>
            <person name="Cheng J.X."/>
            <person name="Dai P.F."/>
            <person name="Guo W.B."/>
            <person name="Han X.H."/>
            <person name="Huang E.J."/>
            <person name="Li L.F."/>
            <person name="Wei W."/>
            <person name="Gao Y.C."/>
            <person name="Liu J.Z."/>
            <person name="Shao H.Z."/>
            <person name="Wang X."/>
            <person name="Wang C.C."/>
            <person name="Yang T.C."/>
            <person name="Huo Q.B."/>
            <person name="Li W."/>
            <person name="Chen H.Y."/>
            <person name="Chen S.E."/>
            <person name="Zhou L.G."/>
            <person name="Ni X.B."/>
            <person name="Tian J.H."/>
            <person name="Sheng Y."/>
            <person name="Liu T."/>
            <person name="Pan Y.S."/>
            <person name="Xia L.Y."/>
            <person name="Li J."/>
            <person name="Zhao F."/>
            <person name="Cao W.C."/>
        </authorList>
    </citation>
    <scope>NUCLEOTIDE SEQUENCE</scope>
    <source>
        <strain evidence="1">Rsan-2018</strain>
    </source>
</reference>
<dbReference type="EMBL" id="JABSTV010001246">
    <property type="protein sequence ID" value="KAH7976434.1"/>
    <property type="molecule type" value="Genomic_DNA"/>
</dbReference>
<gene>
    <name evidence="1" type="ORF">HPB52_013841</name>
</gene>